<dbReference type="Gene3D" id="3.30.420.10">
    <property type="entry name" value="Ribonuclease H-like superfamily/Ribonuclease H"/>
    <property type="match status" value="1"/>
</dbReference>
<dbReference type="GO" id="GO:0003676">
    <property type="term" value="F:nucleic acid binding"/>
    <property type="evidence" value="ECO:0007669"/>
    <property type="project" value="InterPro"/>
</dbReference>
<reference evidence="1" key="1">
    <citation type="submission" date="2020-06" db="EMBL/GenBank/DDBJ databases">
        <title>Unique genomic features of the anaerobic methanotrophic archaea.</title>
        <authorList>
            <person name="Chadwick G.L."/>
            <person name="Skennerton C.T."/>
            <person name="Laso-Perez R."/>
            <person name="Leu A.O."/>
            <person name="Speth D.R."/>
            <person name="Yu H."/>
            <person name="Morgan-Lang C."/>
            <person name="Hatzenpichler R."/>
            <person name="Goudeau D."/>
            <person name="Malmstrom R."/>
            <person name="Brazelton W.J."/>
            <person name="Woyke T."/>
            <person name="Hallam S.J."/>
            <person name="Tyson G.W."/>
            <person name="Wegener G."/>
            <person name="Boetius A."/>
            <person name="Orphan V."/>
        </authorList>
    </citation>
    <scope>NUCLEOTIDE SEQUENCE</scope>
</reference>
<sequence length="383" mass="43822">MKISKISGEVKEIFKKTAKKLSGTTKREYIATITIELLDGNARKAERVFGWGRATVKKGMRELATGIKCIDNYSARGNKKTEEKIPQLVDDIRAIADPKSQALIDEKGYTDDELPCENTIGYILNRLGYRLKRIQKTKPLKKIQETDAIFENVNKVNRQADESQETLRISIDTKAKVNIGDFSGNGKTREKEPENALDHDFVPDTQLVPSGIFEPTNDVLTIIFGTSIETSDFIVDCLEQWWEENKERLSHIGELVINLDNGPHINSHRTQFIKRMTEFADNTGLKIRLVYYPPYHSKYNPIERCRGVLELHWNGTLLSSIGKAIEWAGTMTWKGVRPVVHLLDKVYQKRVKLTKEAMKVYEEGIKRLENLPWWDVTIVPTFG</sequence>
<dbReference type="EMBL" id="MT631459">
    <property type="protein sequence ID" value="QNO51066.1"/>
    <property type="molecule type" value="Genomic_DNA"/>
</dbReference>
<evidence type="ECO:0008006" key="2">
    <source>
        <dbReference type="Google" id="ProtNLM"/>
    </source>
</evidence>
<dbReference type="AlphaFoldDB" id="A0A7G9YST2"/>
<dbReference type="InterPro" id="IPR036397">
    <property type="entry name" value="RNaseH_sf"/>
</dbReference>
<dbReference type="InterPro" id="IPR011518">
    <property type="entry name" value="Transposase_36"/>
</dbReference>
<dbReference type="NCBIfam" id="NF033519">
    <property type="entry name" value="transpos_ISAzo13"/>
    <property type="match status" value="1"/>
</dbReference>
<name>A0A7G9YST2_9EURY</name>
<gene>
    <name evidence="1" type="ORF">HCFNICHJ_00023</name>
</gene>
<protein>
    <recommendedName>
        <fullName evidence="2">Tc1-like transposase DDE domain-containing protein</fullName>
    </recommendedName>
</protein>
<organism evidence="1">
    <name type="scientific">Candidatus Methanophagaceae archaeon ANME-1 ERB6</name>
    <dbReference type="NCBI Taxonomy" id="2759912"/>
    <lineage>
        <taxon>Archaea</taxon>
        <taxon>Methanobacteriati</taxon>
        <taxon>Methanobacteriota</taxon>
        <taxon>Stenosarchaea group</taxon>
        <taxon>Methanomicrobia</taxon>
        <taxon>Candidatus Methanophagales</taxon>
        <taxon>Candidatus Methanophagaceae</taxon>
    </lineage>
</organism>
<evidence type="ECO:0000313" key="1">
    <source>
        <dbReference type="EMBL" id="QNO51066.1"/>
    </source>
</evidence>
<dbReference type="Pfam" id="PF07592">
    <property type="entry name" value="DDE_Tnp_ISAZ013"/>
    <property type="match status" value="1"/>
</dbReference>
<accession>A0A7G9YST2</accession>
<proteinExistence type="predicted"/>